<feature type="region of interest" description="Disordered" evidence="2">
    <location>
        <begin position="1"/>
        <end position="21"/>
    </location>
</feature>
<evidence type="ECO:0000256" key="2">
    <source>
        <dbReference type="SAM" id="MobiDB-lite"/>
    </source>
</evidence>
<keyword evidence="5" id="KW-1185">Reference proteome</keyword>
<dbReference type="GO" id="GO:0047470">
    <property type="term" value="F:(1,4)-alpha-D-glucan 1-alpha-D-glucosylmutase activity"/>
    <property type="evidence" value="ECO:0007669"/>
    <property type="project" value="TreeGrafter"/>
</dbReference>
<dbReference type="PANTHER" id="PTHR10357:SF216">
    <property type="entry name" value="MALTOOLIGOSYL TREHALOSE SYNTHASE-RELATED"/>
    <property type="match status" value="1"/>
</dbReference>
<comment type="similarity">
    <text evidence="1">Belongs to the glycosyl hydrolase 13 family.</text>
</comment>
<name>A0AAD5XQN8_9FUNG</name>
<dbReference type="CDD" id="cd11336">
    <property type="entry name" value="AmyAc_MTSase"/>
    <property type="match status" value="1"/>
</dbReference>
<gene>
    <name evidence="4" type="ORF">HDU87_003384</name>
</gene>
<comment type="caution">
    <text evidence="4">The sequence shown here is derived from an EMBL/GenBank/DDBJ whole genome shotgun (WGS) entry which is preliminary data.</text>
</comment>
<dbReference type="GO" id="GO:0005992">
    <property type="term" value="P:trehalose biosynthetic process"/>
    <property type="evidence" value="ECO:0007669"/>
    <property type="project" value="TreeGrafter"/>
</dbReference>
<dbReference type="EMBL" id="JADGJQ010000024">
    <property type="protein sequence ID" value="KAJ3178829.1"/>
    <property type="molecule type" value="Genomic_DNA"/>
</dbReference>
<accession>A0AAD5XQN8</accession>
<dbReference type="Gene3D" id="1.10.10.470">
    <property type="entry name" value="Maltooligosyl trehalose synthase, domain 4"/>
    <property type="match status" value="1"/>
</dbReference>
<dbReference type="SMART" id="SM00642">
    <property type="entry name" value="Aamy"/>
    <property type="match status" value="1"/>
</dbReference>
<protein>
    <recommendedName>
        <fullName evidence="3">Glycosyl hydrolase family 13 catalytic domain-containing protein</fullName>
    </recommendedName>
</protein>
<dbReference type="Gene3D" id="3.20.20.80">
    <property type="entry name" value="Glycosidases"/>
    <property type="match status" value="1"/>
</dbReference>
<sequence>MTSAPTTTNRHRPAAGRPHPVSTYRVQLRKDFGFEKTQRIVSYLKDLGVSHLYCSPYMQATPGSAHGYDVVNHSVISEELGGESGFNSLVKELHKHGLRAIADIVPNHVSVADPENLNPYWWDTLKNGRNAKYGDWFDVEWDHPKMKDKVLLPVLGGQLEDLIKGGEIKYEEKGPGGGVEGPVIRYYTHVFPVKKGTEHLKDDLTKLLDAQHYQLAFWRVTLDGTLNYRRFFDVTTLAGIRVEEQAIFAESHKVFIQQLKDGLLDGLRVDHPDGLADPQQYVERLAKATDGSWVVIEKILEEGEELPASWPCSGTSGYDSLIKITGLLVDQKAENKLTQLYQKFTGIKDDFASVVYTSKRLILEKSLVAEVERLMSLLVLVQQDSSSPKLDRAAVREALVEVLIAFDVYRAYIQPGNPAPADSLKHLNHAASAAKKALKGKRDAEVDFIISAAKFEASTSAPAKEFVSRLQQTCGPVMAKGIEDTAFYRYFRLAALNEVGGDPGVFGKTVDEFHAWTAEMQRSWSLSMTTLSTHDTKRAEDVRARLAVLSEIPDEWETAVTGWSARAEKLGLRKSDVLPDKNTEYLLWQTLVGAYPISAERLTAYMDKATREGKVHTTHTEHNEAFDSAVKEFAEGVLADNELMQSVKEFVGRIAIFGRLNALTQKVIQLTMPGIPDVYQGCELEDLSLVDPDNRRPVDFDERIALLKKLDADNKAPAVDASGAAKLFLVSRILRLRRDHPEWFVGENATYTPLAVSGPKAQSVIAFSRSDRVVTVAPRFWTSLNSETAAQGTVVKLPAGVWENALTKKNFQGGEVDLESMVCAFPVAVLVKKD</sequence>
<dbReference type="Proteomes" id="UP001212152">
    <property type="component" value="Unassembled WGS sequence"/>
</dbReference>
<dbReference type="PANTHER" id="PTHR10357">
    <property type="entry name" value="ALPHA-AMYLASE FAMILY MEMBER"/>
    <property type="match status" value="1"/>
</dbReference>
<dbReference type="Gene3D" id="1.10.150.200">
    <property type="entry name" value="Maltooligosyl trehalose synthase, domain 3"/>
    <property type="match status" value="1"/>
</dbReference>
<dbReference type="InterPro" id="IPR013797">
    <property type="entry name" value="Maltooligo_trehalose_synth_4"/>
</dbReference>
<evidence type="ECO:0000256" key="1">
    <source>
        <dbReference type="ARBA" id="ARBA00008061"/>
    </source>
</evidence>
<organism evidence="4 5">
    <name type="scientific">Geranomyces variabilis</name>
    <dbReference type="NCBI Taxonomy" id="109894"/>
    <lineage>
        <taxon>Eukaryota</taxon>
        <taxon>Fungi</taxon>
        <taxon>Fungi incertae sedis</taxon>
        <taxon>Chytridiomycota</taxon>
        <taxon>Chytridiomycota incertae sedis</taxon>
        <taxon>Chytridiomycetes</taxon>
        <taxon>Spizellomycetales</taxon>
        <taxon>Powellomycetaceae</taxon>
        <taxon>Geranomyces</taxon>
    </lineage>
</organism>
<dbReference type="InterPro" id="IPR006047">
    <property type="entry name" value="GH13_cat_dom"/>
</dbReference>
<proteinExistence type="inferred from homology"/>
<feature type="domain" description="Glycosyl hydrolase family 13 catalytic" evidence="3">
    <location>
        <begin position="33"/>
        <end position="714"/>
    </location>
</feature>
<dbReference type="GO" id="GO:0030980">
    <property type="term" value="P:alpha-glucan catabolic process"/>
    <property type="evidence" value="ECO:0007669"/>
    <property type="project" value="TreeGrafter"/>
</dbReference>
<dbReference type="Pfam" id="PF00128">
    <property type="entry name" value="Alpha-amylase"/>
    <property type="match status" value="1"/>
</dbReference>
<dbReference type="NCBIfam" id="TIGR02401">
    <property type="entry name" value="trehalose_TreY"/>
    <property type="match status" value="1"/>
</dbReference>
<dbReference type="Gene3D" id="3.30.1590.10">
    <property type="entry name" value="Maltooligosyl trehalose synthase, domain 2"/>
    <property type="match status" value="1"/>
</dbReference>
<evidence type="ECO:0000313" key="5">
    <source>
        <dbReference type="Proteomes" id="UP001212152"/>
    </source>
</evidence>
<evidence type="ECO:0000313" key="4">
    <source>
        <dbReference type="EMBL" id="KAJ3178829.1"/>
    </source>
</evidence>
<dbReference type="InterPro" id="IPR017853">
    <property type="entry name" value="GH"/>
</dbReference>
<reference evidence="4" key="1">
    <citation type="submission" date="2020-05" db="EMBL/GenBank/DDBJ databases">
        <title>Phylogenomic resolution of chytrid fungi.</title>
        <authorList>
            <person name="Stajich J.E."/>
            <person name="Amses K."/>
            <person name="Simmons R."/>
            <person name="Seto K."/>
            <person name="Myers J."/>
            <person name="Bonds A."/>
            <person name="Quandt C.A."/>
            <person name="Barry K."/>
            <person name="Liu P."/>
            <person name="Grigoriev I."/>
            <person name="Longcore J.E."/>
            <person name="James T.Y."/>
        </authorList>
    </citation>
    <scope>NUCLEOTIDE SEQUENCE</scope>
    <source>
        <strain evidence="4">JEL0379</strain>
    </source>
</reference>
<dbReference type="AlphaFoldDB" id="A0AAD5XQN8"/>
<dbReference type="SUPFAM" id="SSF51445">
    <property type="entry name" value="(Trans)glycosidases"/>
    <property type="match status" value="1"/>
</dbReference>
<evidence type="ECO:0000259" key="3">
    <source>
        <dbReference type="SMART" id="SM00642"/>
    </source>
</evidence>
<dbReference type="InterPro" id="IPR012767">
    <property type="entry name" value="Trehalose_TreY"/>
</dbReference>